<keyword evidence="1" id="KW-0732">Signal</keyword>
<evidence type="ECO:0000313" key="2">
    <source>
        <dbReference type="EMBL" id="MBW98808.1"/>
    </source>
</evidence>
<evidence type="ECO:0000256" key="1">
    <source>
        <dbReference type="SAM" id="SignalP"/>
    </source>
</evidence>
<proteinExistence type="predicted"/>
<protein>
    <submittedName>
        <fullName evidence="2">Uncharacterized protein</fullName>
    </submittedName>
</protein>
<dbReference type="AlphaFoldDB" id="A0A2P2JZB3"/>
<reference evidence="2" key="1">
    <citation type="submission" date="2018-02" db="EMBL/GenBank/DDBJ databases">
        <title>Rhizophora mucronata_Transcriptome.</title>
        <authorList>
            <person name="Meera S.P."/>
            <person name="Sreeshan A."/>
            <person name="Augustine A."/>
        </authorList>
    </citation>
    <scope>NUCLEOTIDE SEQUENCE</scope>
    <source>
        <tissue evidence="2">Leaf</tissue>
    </source>
</reference>
<accession>A0A2P2JZB3</accession>
<dbReference type="EMBL" id="GGEC01018325">
    <property type="protein sequence ID" value="MBW98808.1"/>
    <property type="molecule type" value="Transcribed_RNA"/>
</dbReference>
<feature type="signal peptide" evidence="1">
    <location>
        <begin position="1"/>
        <end position="22"/>
    </location>
</feature>
<sequence>MKLPKARCLTLVVFFFNHHSLTEEGEEEEEEKDWKILTGQAML</sequence>
<organism evidence="2">
    <name type="scientific">Rhizophora mucronata</name>
    <name type="common">Asiatic mangrove</name>
    <dbReference type="NCBI Taxonomy" id="61149"/>
    <lineage>
        <taxon>Eukaryota</taxon>
        <taxon>Viridiplantae</taxon>
        <taxon>Streptophyta</taxon>
        <taxon>Embryophyta</taxon>
        <taxon>Tracheophyta</taxon>
        <taxon>Spermatophyta</taxon>
        <taxon>Magnoliopsida</taxon>
        <taxon>eudicotyledons</taxon>
        <taxon>Gunneridae</taxon>
        <taxon>Pentapetalae</taxon>
        <taxon>rosids</taxon>
        <taxon>fabids</taxon>
        <taxon>Malpighiales</taxon>
        <taxon>Rhizophoraceae</taxon>
        <taxon>Rhizophora</taxon>
    </lineage>
</organism>
<name>A0A2P2JZB3_RHIMU</name>
<feature type="chain" id="PRO_5015177596" evidence="1">
    <location>
        <begin position="23"/>
        <end position="43"/>
    </location>
</feature>